<feature type="domain" description="GAF" evidence="9">
    <location>
        <begin position="233"/>
        <end position="395"/>
    </location>
</feature>
<dbReference type="InterPro" id="IPR003018">
    <property type="entry name" value="GAF"/>
</dbReference>
<dbReference type="PANTHER" id="PTHR11347">
    <property type="entry name" value="CYCLIC NUCLEOTIDE PHOSPHODIESTERASE"/>
    <property type="match status" value="1"/>
</dbReference>
<proteinExistence type="inferred from homology"/>
<dbReference type="GO" id="GO:0047555">
    <property type="term" value="F:3',5'-cyclic-GMP phosphodiesterase activity"/>
    <property type="evidence" value="ECO:0007669"/>
    <property type="project" value="UniProtKB-EC"/>
</dbReference>
<evidence type="ECO:0000256" key="2">
    <source>
        <dbReference type="ARBA" id="ARBA00007648"/>
    </source>
</evidence>
<dbReference type="SUPFAM" id="SSF55781">
    <property type="entry name" value="GAF domain-like"/>
    <property type="match status" value="2"/>
</dbReference>
<reference evidence="11" key="1">
    <citation type="submission" date="2013-09" db="EMBL/GenBank/DDBJ databases">
        <title>The Genome Sequence of Anopheles culicifacies species A.</title>
        <authorList>
            <consortium name="The Broad Institute Genomics Platform"/>
            <person name="Neafsey D.E."/>
            <person name="Besansky N."/>
            <person name="Howell P."/>
            <person name="Walton C."/>
            <person name="Young S.K."/>
            <person name="Zeng Q."/>
            <person name="Gargeya S."/>
            <person name="Fitzgerald M."/>
            <person name="Haas B."/>
            <person name="Abouelleil A."/>
            <person name="Allen A.W."/>
            <person name="Alvarado L."/>
            <person name="Arachchi H.M."/>
            <person name="Berlin A.M."/>
            <person name="Chapman S.B."/>
            <person name="Gainer-Dewar J."/>
            <person name="Goldberg J."/>
            <person name="Griggs A."/>
            <person name="Gujja S."/>
            <person name="Hansen M."/>
            <person name="Howarth C."/>
            <person name="Imamovic A."/>
            <person name="Ireland A."/>
            <person name="Larimer J."/>
            <person name="McCowan C."/>
            <person name="Murphy C."/>
            <person name="Pearson M."/>
            <person name="Poon T.W."/>
            <person name="Priest M."/>
            <person name="Roberts A."/>
            <person name="Saif S."/>
            <person name="Shea T."/>
            <person name="Sisk P."/>
            <person name="Sykes S."/>
            <person name="Wortman J."/>
            <person name="Nusbaum C."/>
            <person name="Birren B."/>
        </authorList>
    </citation>
    <scope>NUCLEOTIDE SEQUENCE [LARGE SCALE GENOMIC DNA]</scope>
    <source>
        <strain evidence="11">A-37</strain>
    </source>
</reference>
<keyword evidence="4" id="KW-0140">cGMP</keyword>
<dbReference type="Gene3D" id="3.30.450.40">
    <property type="match status" value="2"/>
</dbReference>
<keyword evidence="6" id="KW-0677">Repeat</keyword>
<dbReference type="STRING" id="139723.A0A182LYL2"/>
<dbReference type="GO" id="GO:0046872">
    <property type="term" value="F:metal ion binding"/>
    <property type="evidence" value="ECO:0007669"/>
    <property type="project" value="UniProtKB-KW"/>
</dbReference>
<sequence>MESTETLDWPQKNGSRADASNGIDGHDVQPPVPGTGDAAEPPINNNGNQGDNGCCTVPKLASPRPSSPAENGESANCTLMRTSSRPSTDDGNLLSPNTSRSSMSQSPTHHHLSPSHRSVPPDSLCSLEELDEVGAFFEEHSAAIERWFRERAPNDVISKLQSITAGDTSKSPKSPHRASVTSDLFQQWLASSPVKKCRSPTSRSSISNRSHLADLDEGELFMELIRDVANELDIDVLCHKILVNVGLLTHADRGSLFLVNGPPTGKYLVAKLFDVTQNTPLDEAVRRAKQDEIIIPFGVGIAGTVAQTNETINIKEAYKDPRFNSEIDQKTGYKTNIILSMPICNYEGQVIGVAQIINKTNGSPEFTERDVEIFRRYLTFCGIGIQNAQLFEMSVQEYRRNQILLNLARNIFSEQNNLECLVTKIMTEARELLKCERCAVFLLDLDCGEAVSDV</sequence>
<feature type="compositionally biased region" description="Low complexity" evidence="8">
    <location>
        <begin position="44"/>
        <end position="53"/>
    </location>
</feature>
<dbReference type="EMBL" id="AXCM01005528">
    <property type="status" value="NOT_ANNOTATED_CDS"/>
    <property type="molecule type" value="Genomic_DNA"/>
</dbReference>
<dbReference type="Proteomes" id="UP000075883">
    <property type="component" value="Unassembled WGS sequence"/>
</dbReference>
<name>A0A182LYL2_9DIPT</name>
<dbReference type="FunFam" id="3.30.450.40:FF:000031">
    <property type="entry name" value="Phosphodiesterase"/>
    <property type="match status" value="1"/>
</dbReference>
<evidence type="ECO:0000256" key="7">
    <source>
        <dbReference type="ARBA" id="ARBA00022801"/>
    </source>
</evidence>
<dbReference type="VEuPathDB" id="VectorBase:ACUA005091"/>
<dbReference type="Pfam" id="PF01590">
    <property type="entry name" value="GAF"/>
    <property type="match status" value="1"/>
</dbReference>
<comment type="similarity">
    <text evidence="2">Belongs to the cyclic nucleotide phosphodiesterase family.</text>
</comment>
<evidence type="ECO:0000313" key="10">
    <source>
        <dbReference type="EnsemblMetazoa" id="ACUA005091-PA"/>
    </source>
</evidence>
<organism evidence="10 11">
    <name type="scientific">Anopheles culicifacies</name>
    <dbReference type="NCBI Taxonomy" id="139723"/>
    <lineage>
        <taxon>Eukaryota</taxon>
        <taxon>Metazoa</taxon>
        <taxon>Ecdysozoa</taxon>
        <taxon>Arthropoda</taxon>
        <taxon>Hexapoda</taxon>
        <taxon>Insecta</taxon>
        <taxon>Pterygota</taxon>
        <taxon>Neoptera</taxon>
        <taxon>Endopterygota</taxon>
        <taxon>Diptera</taxon>
        <taxon>Nematocera</taxon>
        <taxon>Culicoidea</taxon>
        <taxon>Culicidae</taxon>
        <taxon>Anophelinae</taxon>
        <taxon>Anopheles</taxon>
        <taxon>culicifacies species complex</taxon>
    </lineage>
</organism>
<reference evidence="10" key="2">
    <citation type="submission" date="2020-05" db="UniProtKB">
        <authorList>
            <consortium name="EnsemblMetazoa"/>
        </authorList>
    </citation>
    <scope>IDENTIFICATION</scope>
    <source>
        <strain evidence="10">A-37</strain>
    </source>
</reference>
<keyword evidence="7" id="KW-0378">Hydrolase</keyword>
<keyword evidence="11" id="KW-1185">Reference proteome</keyword>
<feature type="region of interest" description="Disordered" evidence="8">
    <location>
        <begin position="1"/>
        <end position="123"/>
    </location>
</feature>
<dbReference type="SMART" id="SM00065">
    <property type="entry name" value="GAF"/>
    <property type="match status" value="1"/>
</dbReference>
<evidence type="ECO:0000256" key="4">
    <source>
        <dbReference type="ARBA" id="ARBA00022535"/>
    </source>
</evidence>
<dbReference type="EC" id="3.1.4.35" evidence="3"/>
<protein>
    <recommendedName>
        <fullName evidence="3">3',5'-cyclic-GMP phosphodiesterase</fullName>
        <ecNumber evidence="3">3.1.4.35</ecNumber>
    </recommendedName>
</protein>
<evidence type="ECO:0000256" key="8">
    <source>
        <dbReference type="SAM" id="MobiDB-lite"/>
    </source>
</evidence>
<evidence type="ECO:0000256" key="3">
    <source>
        <dbReference type="ARBA" id="ARBA00012319"/>
    </source>
</evidence>
<dbReference type="AlphaFoldDB" id="A0A182LYL2"/>
<evidence type="ECO:0000256" key="6">
    <source>
        <dbReference type="ARBA" id="ARBA00022737"/>
    </source>
</evidence>
<evidence type="ECO:0000256" key="5">
    <source>
        <dbReference type="ARBA" id="ARBA00022723"/>
    </source>
</evidence>
<dbReference type="InterPro" id="IPR029016">
    <property type="entry name" value="GAF-like_dom_sf"/>
</dbReference>
<dbReference type="EnsemblMetazoa" id="ACUA005091-RA">
    <property type="protein sequence ID" value="ACUA005091-PA"/>
    <property type="gene ID" value="ACUA005091"/>
</dbReference>
<keyword evidence="5" id="KW-0479">Metal-binding</keyword>
<accession>A0A182LYL2</accession>
<feature type="compositionally biased region" description="Polar residues" evidence="8">
    <location>
        <begin position="73"/>
        <end position="107"/>
    </location>
</feature>
<evidence type="ECO:0000313" key="11">
    <source>
        <dbReference type="Proteomes" id="UP000075883"/>
    </source>
</evidence>
<evidence type="ECO:0000259" key="9">
    <source>
        <dbReference type="SMART" id="SM00065"/>
    </source>
</evidence>
<evidence type="ECO:0000256" key="1">
    <source>
        <dbReference type="ARBA" id="ARBA00001968"/>
    </source>
</evidence>
<comment type="cofactor">
    <cofactor evidence="1">
        <name>a divalent metal cation</name>
        <dbReference type="ChEBI" id="CHEBI:60240"/>
    </cofactor>
</comment>